<keyword evidence="2" id="KW-1185">Reference proteome</keyword>
<dbReference type="AlphaFoldDB" id="G2LLE6"/>
<evidence type="ECO:0000313" key="1">
    <source>
        <dbReference type="EMBL" id="AEP13421.1"/>
    </source>
</evidence>
<name>G2LLE6_CHLTF</name>
<dbReference type="EMBL" id="CP002515">
    <property type="protein sequence ID" value="AEP13421.1"/>
    <property type="molecule type" value="Genomic_DNA"/>
</dbReference>
<sequence>MNLRLLFQNFKSLDVTICQAQ</sequence>
<dbReference type="KEGG" id="ctm:Cabther_B0420"/>
<dbReference type="Proteomes" id="UP000006791">
    <property type="component" value="Chromosome 2"/>
</dbReference>
<protein>
    <submittedName>
        <fullName evidence="1">Uncharacterized protein</fullName>
    </submittedName>
</protein>
<dbReference type="STRING" id="981222.Cabther_B0420"/>
<proteinExistence type="predicted"/>
<accession>G2LLE6</accession>
<dbReference type="HOGENOM" id="CLU_3426454_0_0_0"/>
<reference evidence="1 2" key="1">
    <citation type="journal article" date="2012" name="Environ. Microbiol.">
        <title>Complete genome of Candidatus Chloracidobacterium thermophilum, a chlorophyll-based photoheterotroph belonging to the phylum Acidobacteria.</title>
        <authorList>
            <person name="Garcia Costas A.M."/>
            <person name="Liu Z."/>
            <person name="Tomsho L.P."/>
            <person name="Schuster S.C."/>
            <person name="Ward D.M."/>
            <person name="Bryant D.A."/>
        </authorList>
    </citation>
    <scope>NUCLEOTIDE SEQUENCE [LARGE SCALE GENOMIC DNA]</scope>
    <source>
        <strain evidence="1 2">B</strain>
    </source>
</reference>
<gene>
    <name evidence="1" type="ordered locus">Cabther_B0420</name>
</gene>
<organism evidence="1 2">
    <name type="scientific">Chloracidobacterium thermophilum (strain B)</name>
    <dbReference type="NCBI Taxonomy" id="981222"/>
    <lineage>
        <taxon>Bacteria</taxon>
        <taxon>Pseudomonadati</taxon>
        <taxon>Acidobacteriota</taxon>
        <taxon>Terriglobia</taxon>
        <taxon>Terriglobales</taxon>
        <taxon>Acidobacteriaceae</taxon>
        <taxon>Chloracidobacterium</taxon>
    </lineage>
</organism>
<evidence type="ECO:0000313" key="2">
    <source>
        <dbReference type="Proteomes" id="UP000006791"/>
    </source>
</evidence>